<proteinExistence type="predicted"/>
<evidence type="ECO:0000256" key="8">
    <source>
        <dbReference type="SAM" id="Phobius"/>
    </source>
</evidence>
<dbReference type="GO" id="GO:0005886">
    <property type="term" value="C:plasma membrane"/>
    <property type="evidence" value="ECO:0007669"/>
    <property type="project" value="UniProtKB-SubCell"/>
</dbReference>
<evidence type="ECO:0000256" key="4">
    <source>
        <dbReference type="ARBA" id="ARBA00022989"/>
    </source>
</evidence>
<reference evidence="10" key="1">
    <citation type="submission" date="2025-08" db="UniProtKB">
        <authorList>
            <consortium name="RefSeq"/>
        </authorList>
    </citation>
    <scope>IDENTIFICATION</scope>
    <source>
        <tissue evidence="10">Whole organism</tissue>
    </source>
</reference>
<evidence type="ECO:0000313" key="10">
    <source>
        <dbReference type="RefSeq" id="XP_018012552.2"/>
    </source>
</evidence>
<dbReference type="Proteomes" id="UP000694843">
    <property type="component" value="Unplaced"/>
</dbReference>
<evidence type="ECO:0000256" key="5">
    <source>
        <dbReference type="ARBA" id="ARBA00023136"/>
    </source>
</evidence>
<dbReference type="AlphaFoldDB" id="A0A8B7NG02"/>
<dbReference type="RefSeq" id="XP_018012552.2">
    <property type="nucleotide sequence ID" value="XM_018157063.2"/>
</dbReference>
<evidence type="ECO:0000256" key="6">
    <source>
        <dbReference type="ARBA" id="ARBA00023170"/>
    </source>
</evidence>
<protein>
    <submittedName>
        <fullName evidence="10">Ionotropic receptor 21a</fullName>
    </submittedName>
</protein>
<name>A0A8B7NG02_HYAAZ</name>
<keyword evidence="3 8" id="KW-0812">Transmembrane</keyword>
<organism evidence="9 10">
    <name type="scientific">Hyalella azteca</name>
    <name type="common">Amphipod</name>
    <dbReference type="NCBI Taxonomy" id="294128"/>
    <lineage>
        <taxon>Eukaryota</taxon>
        <taxon>Metazoa</taxon>
        <taxon>Ecdysozoa</taxon>
        <taxon>Arthropoda</taxon>
        <taxon>Crustacea</taxon>
        <taxon>Multicrustacea</taxon>
        <taxon>Malacostraca</taxon>
        <taxon>Eumalacostraca</taxon>
        <taxon>Peracarida</taxon>
        <taxon>Amphipoda</taxon>
        <taxon>Senticaudata</taxon>
        <taxon>Talitrida</taxon>
        <taxon>Talitroidea</taxon>
        <taxon>Hyalellidae</taxon>
        <taxon>Hyalella</taxon>
    </lineage>
</organism>
<keyword evidence="9" id="KW-1185">Reference proteome</keyword>
<evidence type="ECO:0000313" key="9">
    <source>
        <dbReference type="Proteomes" id="UP000694843"/>
    </source>
</evidence>
<dbReference type="PANTHER" id="PTHR42643:SF24">
    <property type="entry name" value="IONOTROPIC RECEPTOR 60A"/>
    <property type="match status" value="1"/>
</dbReference>
<dbReference type="KEGG" id="hazt:108669666"/>
<dbReference type="PANTHER" id="PTHR42643">
    <property type="entry name" value="IONOTROPIC RECEPTOR 20A-RELATED"/>
    <property type="match status" value="1"/>
</dbReference>
<keyword evidence="2" id="KW-1003">Cell membrane</keyword>
<keyword evidence="6 10" id="KW-0675">Receptor</keyword>
<keyword evidence="4 8" id="KW-1133">Transmembrane helix</keyword>
<dbReference type="OrthoDB" id="5984008at2759"/>
<comment type="subcellular location">
    <subcellularLocation>
        <location evidence="1">Cell membrane</location>
        <topology evidence="1">Multi-pass membrane protein</topology>
    </subcellularLocation>
</comment>
<dbReference type="SUPFAM" id="SSF53850">
    <property type="entry name" value="Periplasmic binding protein-like II"/>
    <property type="match status" value="1"/>
</dbReference>
<dbReference type="InterPro" id="IPR052192">
    <property type="entry name" value="Insect_Ionotropic_Sensory_Rcpt"/>
</dbReference>
<sequence length="194" mass="21783">MHGSHFFFHLYFCSDSIDPTSREIYEGFQFVSGIDSGIARVLHGDFAFMNSGRFLRYLVASNFTDVYGQAKLHVTKECFVPFRIGFATPLFSVYTGRFSEVINRLVEAGLVTKWFNEILQEAAQQQRLKARHELGGLGSSITEEPGASVVLGLYHLQGAFILLLSGLCFSFLGFIGELISITYVRSRMRGNEVK</sequence>
<accession>A0A8B7NG02</accession>
<feature type="transmembrane region" description="Helical" evidence="8">
    <location>
        <begin position="159"/>
        <end position="184"/>
    </location>
</feature>
<evidence type="ECO:0000256" key="3">
    <source>
        <dbReference type="ARBA" id="ARBA00022692"/>
    </source>
</evidence>
<dbReference type="OMA" id="WANDIKH"/>
<dbReference type="GeneID" id="108669666"/>
<keyword evidence="7" id="KW-0325">Glycoprotein</keyword>
<evidence type="ECO:0000256" key="7">
    <source>
        <dbReference type="ARBA" id="ARBA00023180"/>
    </source>
</evidence>
<evidence type="ECO:0000256" key="2">
    <source>
        <dbReference type="ARBA" id="ARBA00022475"/>
    </source>
</evidence>
<keyword evidence="5 8" id="KW-0472">Membrane</keyword>
<evidence type="ECO:0000256" key="1">
    <source>
        <dbReference type="ARBA" id="ARBA00004651"/>
    </source>
</evidence>
<gene>
    <name evidence="10" type="primary">LOC108669666</name>
</gene>